<keyword evidence="2" id="KW-1133">Transmembrane helix</keyword>
<keyword evidence="2" id="KW-0812">Transmembrane</keyword>
<evidence type="ECO:0000256" key="1">
    <source>
        <dbReference type="SAM" id="MobiDB-lite"/>
    </source>
</evidence>
<evidence type="ECO:0000256" key="2">
    <source>
        <dbReference type="SAM" id="Phobius"/>
    </source>
</evidence>
<accession>A0A0L0F956</accession>
<feature type="region of interest" description="Disordered" evidence="1">
    <location>
        <begin position="37"/>
        <end position="72"/>
    </location>
</feature>
<evidence type="ECO:0000313" key="3">
    <source>
        <dbReference type="EMBL" id="KNC73260.1"/>
    </source>
</evidence>
<evidence type="ECO:0000313" key="4">
    <source>
        <dbReference type="Proteomes" id="UP000054560"/>
    </source>
</evidence>
<keyword evidence="4" id="KW-1185">Reference proteome</keyword>
<keyword evidence="2" id="KW-0472">Membrane</keyword>
<dbReference type="GeneID" id="25914684"/>
<reference evidence="3 4" key="1">
    <citation type="submission" date="2011-02" db="EMBL/GenBank/DDBJ databases">
        <title>The Genome Sequence of Sphaeroforma arctica JP610.</title>
        <authorList>
            <consortium name="The Broad Institute Genome Sequencing Platform"/>
            <person name="Russ C."/>
            <person name="Cuomo C."/>
            <person name="Young S.K."/>
            <person name="Zeng Q."/>
            <person name="Gargeya S."/>
            <person name="Alvarado L."/>
            <person name="Berlin A."/>
            <person name="Chapman S.B."/>
            <person name="Chen Z."/>
            <person name="Freedman E."/>
            <person name="Gellesch M."/>
            <person name="Goldberg J."/>
            <person name="Griggs A."/>
            <person name="Gujja S."/>
            <person name="Heilman E."/>
            <person name="Heiman D."/>
            <person name="Howarth C."/>
            <person name="Mehta T."/>
            <person name="Neiman D."/>
            <person name="Pearson M."/>
            <person name="Roberts A."/>
            <person name="Saif S."/>
            <person name="Shea T."/>
            <person name="Shenoy N."/>
            <person name="Sisk P."/>
            <person name="Stolte C."/>
            <person name="Sykes S."/>
            <person name="White J."/>
            <person name="Yandava C."/>
            <person name="Burger G."/>
            <person name="Gray M.W."/>
            <person name="Holland P.W.H."/>
            <person name="King N."/>
            <person name="Lang F.B.F."/>
            <person name="Roger A.J."/>
            <person name="Ruiz-Trillo I."/>
            <person name="Haas B."/>
            <person name="Nusbaum C."/>
            <person name="Birren B."/>
        </authorList>
    </citation>
    <scope>NUCLEOTIDE SEQUENCE [LARGE SCALE GENOMIC DNA]</scope>
    <source>
        <strain evidence="3 4">JP610</strain>
    </source>
</reference>
<proteinExistence type="predicted"/>
<organism evidence="3 4">
    <name type="scientific">Sphaeroforma arctica JP610</name>
    <dbReference type="NCBI Taxonomy" id="667725"/>
    <lineage>
        <taxon>Eukaryota</taxon>
        <taxon>Ichthyosporea</taxon>
        <taxon>Ichthyophonida</taxon>
        <taxon>Sphaeroforma</taxon>
    </lineage>
</organism>
<sequence>MLTSMKTTGFLLLLKAMLVLGTGAGFMLGLRRGIRKKTKARQTPMTIQQQQRQKQLSHSHTDTTRLGHNNTSDLKRTKPIPILLHIPAHLEGGLMQEHTKALKEAAVSKGEKDYRSAASALAIATVLSVGSFSALVYGSCRALGVDN</sequence>
<dbReference type="EMBL" id="KQ245852">
    <property type="protein sequence ID" value="KNC73260.1"/>
    <property type="molecule type" value="Genomic_DNA"/>
</dbReference>
<dbReference type="AlphaFoldDB" id="A0A0L0F956"/>
<feature type="non-terminal residue" evidence="3">
    <location>
        <position position="147"/>
    </location>
</feature>
<protein>
    <submittedName>
        <fullName evidence="3">Uncharacterized protein</fullName>
    </submittedName>
</protein>
<gene>
    <name evidence="3" type="ORF">SARC_14180</name>
</gene>
<dbReference type="RefSeq" id="XP_014147162.1">
    <property type="nucleotide sequence ID" value="XM_014291687.1"/>
</dbReference>
<feature type="transmembrane region" description="Helical" evidence="2">
    <location>
        <begin position="117"/>
        <end position="137"/>
    </location>
</feature>
<name>A0A0L0F956_9EUKA</name>
<dbReference type="Proteomes" id="UP000054560">
    <property type="component" value="Unassembled WGS sequence"/>
</dbReference>
<feature type="transmembrane region" description="Helical" evidence="2">
    <location>
        <begin position="12"/>
        <end position="30"/>
    </location>
</feature>